<feature type="domain" description="Coenzyme Q-binding protein COQ10 START" evidence="2">
    <location>
        <begin position="10"/>
        <end position="107"/>
    </location>
</feature>
<dbReference type="RefSeq" id="WP_201361150.1">
    <property type="nucleotide sequence ID" value="NZ_BNJJ01000003.1"/>
</dbReference>
<feature type="compositionally biased region" description="Basic and acidic residues" evidence="1">
    <location>
        <begin position="185"/>
        <end position="220"/>
    </location>
</feature>
<evidence type="ECO:0000313" key="3">
    <source>
        <dbReference type="EMBL" id="GHO83496.1"/>
    </source>
</evidence>
<dbReference type="InterPro" id="IPR047137">
    <property type="entry name" value="ORF3"/>
</dbReference>
<name>A0ABQ3VCQ9_9CHLR</name>
<dbReference type="PANTHER" id="PTHR33824">
    <property type="entry name" value="POLYKETIDE CYCLASE/DEHYDRASE AND LIPID TRANSPORT SUPERFAMILY PROTEIN"/>
    <property type="match status" value="1"/>
</dbReference>
<proteinExistence type="predicted"/>
<feature type="compositionally biased region" description="Basic and acidic residues" evidence="1">
    <location>
        <begin position="265"/>
        <end position="276"/>
    </location>
</feature>
<keyword evidence="4" id="KW-1185">Reference proteome</keyword>
<dbReference type="Pfam" id="PF03364">
    <property type="entry name" value="Polyketide_cyc"/>
    <property type="match status" value="1"/>
</dbReference>
<dbReference type="InterPro" id="IPR023393">
    <property type="entry name" value="START-like_dom_sf"/>
</dbReference>
<dbReference type="InterPro" id="IPR005031">
    <property type="entry name" value="COQ10_START"/>
</dbReference>
<dbReference type="PANTHER" id="PTHR33824:SF7">
    <property type="entry name" value="POLYKETIDE CYCLASE_DEHYDRASE AND LIPID TRANSPORT SUPERFAMILY PROTEIN"/>
    <property type="match status" value="1"/>
</dbReference>
<reference evidence="3 4" key="1">
    <citation type="journal article" date="2021" name="Int. J. Syst. Evol. Microbiol.">
        <title>Reticulibacter mediterranei gen. nov., sp. nov., within the new family Reticulibacteraceae fam. nov., and Ktedonospora formicarum gen. nov., sp. nov., Ktedonobacter robiniae sp. nov., Dictyobacter formicarum sp. nov. and Dictyobacter arantiisoli sp. nov., belonging to the class Ktedonobacteria.</title>
        <authorList>
            <person name="Yabe S."/>
            <person name="Zheng Y."/>
            <person name="Wang C.M."/>
            <person name="Sakai Y."/>
            <person name="Abe K."/>
            <person name="Yokota A."/>
            <person name="Donadio S."/>
            <person name="Cavaletti L."/>
            <person name="Monciardini P."/>
        </authorList>
    </citation>
    <scope>NUCLEOTIDE SEQUENCE [LARGE SCALE GENOMIC DNA]</scope>
    <source>
        <strain evidence="3 4">SOSP1-9</strain>
    </source>
</reference>
<sequence>MVEHSASVIVKAPLHQVYELFTHFNDFPKFMGFVKEVTYYDEQRSHWVVKVVGQYEWDAVNEDWIPDQQIGWRSTRGLRNSGRVKFRALGPERTTVDVYIRYTPPTGSLGELGDRFGVNTYFDSILKKDMSNFARMVEEAPVGALDPMSSHYLFHTESAAHRGEVTARQKAAMERDPMMSPQALAERKAQIAQETERRQRLKAEQEAELKRKRERERQLQREREIILAREAEKRQQERLERDAALRKAATIPLDPLHTYAARAHGLGDRDGLRVRDPNWLQDPMTARRGSKSDISAKPPSTKPPTAQ</sequence>
<dbReference type="SUPFAM" id="SSF55961">
    <property type="entry name" value="Bet v1-like"/>
    <property type="match status" value="1"/>
</dbReference>
<evidence type="ECO:0000256" key="1">
    <source>
        <dbReference type="SAM" id="MobiDB-lite"/>
    </source>
</evidence>
<feature type="region of interest" description="Disordered" evidence="1">
    <location>
        <begin position="174"/>
        <end position="220"/>
    </location>
</feature>
<accession>A0ABQ3VCQ9</accession>
<protein>
    <recommendedName>
        <fullName evidence="2">Coenzyme Q-binding protein COQ10 START domain-containing protein</fullName>
    </recommendedName>
</protein>
<comment type="caution">
    <text evidence="3">The sequence shown here is derived from an EMBL/GenBank/DDBJ whole genome shotgun (WGS) entry which is preliminary data.</text>
</comment>
<dbReference type="Proteomes" id="UP000635565">
    <property type="component" value="Unassembled WGS sequence"/>
</dbReference>
<gene>
    <name evidence="3" type="ORF">KSZ_15020</name>
</gene>
<feature type="region of interest" description="Disordered" evidence="1">
    <location>
        <begin position="265"/>
        <end position="307"/>
    </location>
</feature>
<dbReference type="Gene3D" id="3.30.530.20">
    <property type="match status" value="1"/>
</dbReference>
<dbReference type="CDD" id="cd07817">
    <property type="entry name" value="SRPBCC_8"/>
    <property type="match status" value="1"/>
</dbReference>
<organism evidence="3 4">
    <name type="scientific">Dictyobacter formicarum</name>
    <dbReference type="NCBI Taxonomy" id="2778368"/>
    <lineage>
        <taxon>Bacteria</taxon>
        <taxon>Bacillati</taxon>
        <taxon>Chloroflexota</taxon>
        <taxon>Ktedonobacteria</taxon>
        <taxon>Ktedonobacterales</taxon>
        <taxon>Dictyobacteraceae</taxon>
        <taxon>Dictyobacter</taxon>
    </lineage>
</organism>
<evidence type="ECO:0000259" key="2">
    <source>
        <dbReference type="Pfam" id="PF03364"/>
    </source>
</evidence>
<dbReference type="EMBL" id="BNJJ01000003">
    <property type="protein sequence ID" value="GHO83496.1"/>
    <property type="molecule type" value="Genomic_DNA"/>
</dbReference>
<evidence type="ECO:0000313" key="4">
    <source>
        <dbReference type="Proteomes" id="UP000635565"/>
    </source>
</evidence>